<keyword evidence="3" id="KW-1185">Reference proteome</keyword>
<dbReference type="Proteomes" id="UP001209878">
    <property type="component" value="Unassembled WGS sequence"/>
</dbReference>
<dbReference type="InterPro" id="IPR015095">
    <property type="entry name" value="AlkB_hom8_N"/>
</dbReference>
<name>A0AAD9KYL5_RIDPI</name>
<proteinExistence type="predicted"/>
<accession>A0AAD9KYL5</accession>
<dbReference type="Pfam" id="PF09004">
    <property type="entry name" value="ALKBH8_N"/>
    <property type="match status" value="1"/>
</dbReference>
<gene>
    <name evidence="2" type="ORF">NP493_457g03020</name>
</gene>
<protein>
    <recommendedName>
        <fullName evidence="1">Alkylated DNA repair protein AlkB homologue 8 N-terminal domain-containing protein</fullName>
    </recommendedName>
</protein>
<reference evidence="2" key="1">
    <citation type="journal article" date="2023" name="Mol. Biol. Evol.">
        <title>Third-Generation Sequencing Reveals the Adaptive Role of the Epigenome in Three Deep-Sea Polychaetes.</title>
        <authorList>
            <person name="Perez M."/>
            <person name="Aroh O."/>
            <person name="Sun Y."/>
            <person name="Lan Y."/>
            <person name="Juniper S.K."/>
            <person name="Young C.R."/>
            <person name="Angers B."/>
            <person name="Qian P.Y."/>
        </authorList>
    </citation>
    <scope>NUCLEOTIDE SEQUENCE</scope>
    <source>
        <tissue evidence="2">Vestimentum</tissue>
    </source>
</reference>
<organism evidence="2 3">
    <name type="scientific">Ridgeia piscesae</name>
    <name type="common">Tubeworm</name>
    <dbReference type="NCBI Taxonomy" id="27915"/>
    <lineage>
        <taxon>Eukaryota</taxon>
        <taxon>Metazoa</taxon>
        <taxon>Spiralia</taxon>
        <taxon>Lophotrochozoa</taxon>
        <taxon>Annelida</taxon>
        <taxon>Polychaeta</taxon>
        <taxon>Sedentaria</taxon>
        <taxon>Canalipalpata</taxon>
        <taxon>Sabellida</taxon>
        <taxon>Siboglinidae</taxon>
        <taxon>Ridgeia</taxon>
    </lineage>
</organism>
<evidence type="ECO:0000259" key="1">
    <source>
        <dbReference type="Pfam" id="PF09004"/>
    </source>
</evidence>
<feature type="domain" description="Alkylated DNA repair protein AlkB homologue 8 N-terminal" evidence="1">
    <location>
        <begin position="13"/>
        <end position="54"/>
    </location>
</feature>
<dbReference type="GO" id="GO:0008168">
    <property type="term" value="F:methyltransferase activity"/>
    <property type="evidence" value="ECO:0007669"/>
    <property type="project" value="InterPro"/>
</dbReference>
<sequence length="163" mass="18959">MLFGSTISNNLKWELNIDTIVKKVQQRLHFLRRLRAFGLTTQIMLTFCRSPIESVLTFSITVWFGYTTVKEKLRLNRVVKTASRIMGRDLPSLELYQQRLLGRVILISHDSSHPPHDLFNLLPFSRLFRSIKTRTNRFSTSFPPSRTSIVKTKVIFLPSVVHT</sequence>
<comment type="caution">
    <text evidence="2">The sequence shown here is derived from an EMBL/GenBank/DDBJ whole genome shotgun (WGS) entry which is preliminary data.</text>
</comment>
<evidence type="ECO:0000313" key="3">
    <source>
        <dbReference type="Proteomes" id="UP001209878"/>
    </source>
</evidence>
<dbReference type="AlphaFoldDB" id="A0AAD9KYL5"/>
<dbReference type="EMBL" id="JAODUO010000459">
    <property type="protein sequence ID" value="KAK2180078.1"/>
    <property type="molecule type" value="Genomic_DNA"/>
</dbReference>
<evidence type="ECO:0000313" key="2">
    <source>
        <dbReference type="EMBL" id="KAK2180078.1"/>
    </source>
</evidence>
<dbReference type="GO" id="GO:0016706">
    <property type="term" value="F:2-oxoglutarate-dependent dioxygenase activity"/>
    <property type="evidence" value="ECO:0007669"/>
    <property type="project" value="InterPro"/>
</dbReference>